<name>A0AAV2MER3_KNICA</name>
<sequence length="95" mass="10291">MIVLHPSPGSIALCKVTELVPSHRCNALSQHAPLQSPSPTFTQRHSHIVGSDPSSPGVSADRSLAQIQTPLQKHGSYRRIITDRDICCDDANIPE</sequence>
<feature type="region of interest" description="Disordered" evidence="1">
    <location>
        <begin position="30"/>
        <end position="61"/>
    </location>
</feature>
<dbReference type="Proteomes" id="UP001497482">
    <property type="component" value="Chromosome 7"/>
</dbReference>
<feature type="compositionally biased region" description="Polar residues" evidence="1">
    <location>
        <begin position="30"/>
        <end position="43"/>
    </location>
</feature>
<gene>
    <name evidence="2" type="ORF">KC01_LOCUS38251</name>
</gene>
<evidence type="ECO:0000313" key="2">
    <source>
        <dbReference type="EMBL" id="CAL1611862.1"/>
    </source>
</evidence>
<proteinExistence type="predicted"/>
<keyword evidence="3" id="KW-1185">Reference proteome</keyword>
<dbReference type="EMBL" id="OZ035829">
    <property type="protein sequence ID" value="CAL1611862.1"/>
    <property type="molecule type" value="Genomic_DNA"/>
</dbReference>
<protein>
    <submittedName>
        <fullName evidence="2">Uncharacterized protein</fullName>
    </submittedName>
</protein>
<reference evidence="2 3" key="1">
    <citation type="submission" date="2024-04" db="EMBL/GenBank/DDBJ databases">
        <authorList>
            <person name="Waldvogel A.-M."/>
            <person name="Schoenle A."/>
        </authorList>
    </citation>
    <scope>NUCLEOTIDE SEQUENCE [LARGE SCALE GENOMIC DNA]</scope>
</reference>
<evidence type="ECO:0000313" key="3">
    <source>
        <dbReference type="Proteomes" id="UP001497482"/>
    </source>
</evidence>
<accession>A0AAV2MER3</accession>
<evidence type="ECO:0000256" key="1">
    <source>
        <dbReference type="SAM" id="MobiDB-lite"/>
    </source>
</evidence>
<organism evidence="2 3">
    <name type="scientific">Knipowitschia caucasica</name>
    <name type="common">Caucasian dwarf goby</name>
    <name type="synonym">Pomatoschistus caucasicus</name>
    <dbReference type="NCBI Taxonomy" id="637954"/>
    <lineage>
        <taxon>Eukaryota</taxon>
        <taxon>Metazoa</taxon>
        <taxon>Chordata</taxon>
        <taxon>Craniata</taxon>
        <taxon>Vertebrata</taxon>
        <taxon>Euteleostomi</taxon>
        <taxon>Actinopterygii</taxon>
        <taxon>Neopterygii</taxon>
        <taxon>Teleostei</taxon>
        <taxon>Neoteleostei</taxon>
        <taxon>Acanthomorphata</taxon>
        <taxon>Gobiaria</taxon>
        <taxon>Gobiiformes</taxon>
        <taxon>Gobioidei</taxon>
        <taxon>Gobiidae</taxon>
        <taxon>Gobiinae</taxon>
        <taxon>Knipowitschia</taxon>
    </lineage>
</organism>
<dbReference type="AlphaFoldDB" id="A0AAV2MER3"/>